<evidence type="ECO:0000256" key="8">
    <source>
        <dbReference type="SAM" id="SignalP"/>
    </source>
</evidence>
<feature type="transmembrane region" description="Helical" evidence="7">
    <location>
        <begin position="423"/>
        <end position="446"/>
    </location>
</feature>
<keyword evidence="4 7" id="KW-1133">Transmembrane helix</keyword>
<dbReference type="GO" id="GO:0016020">
    <property type="term" value="C:membrane"/>
    <property type="evidence" value="ECO:0007669"/>
    <property type="project" value="UniProtKB-SubCell"/>
</dbReference>
<protein>
    <recommendedName>
        <fullName evidence="9">G-protein coupled receptors family 2 profile 2 domain-containing protein</fullName>
    </recommendedName>
</protein>
<feature type="transmembrane region" description="Helical" evidence="7">
    <location>
        <begin position="304"/>
        <end position="321"/>
    </location>
</feature>
<keyword evidence="5" id="KW-0297">G-protein coupled receptor</keyword>
<evidence type="ECO:0000256" key="6">
    <source>
        <dbReference type="ARBA" id="ARBA00023136"/>
    </source>
</evidence>
<dbReference type="SUPFAM" id="SSF63877">
    <property type="entry name" value="Methuselah ectodomain"/>
    <property type="match status" value="1"/>
</dbReference>
<feature type="transmembrane region" description="Helical" evidence="7">
    <location>
        <begin position="268"/>
        <end position="292"/>
    </location>
</feature>
<feature type="transmembrane region" description="Helical" evidence="7">
    <location>
        <begin position="374"/>
        <end position="397"/>
    </location>
</feature>
<feature type="transmembrane region" description="Helical" evidence="7">
    <location>
        <begin position="341"/>
        <end position="362"/>
    </location>
</feature>
<dbReference type="EMBL" id="GDRN01099233">
    <property type="protein sequence ID" value="JAI58806.1"/>
    <property type="molecule type" value="Transcribed_RNA"/>
</dbReference>
<dbReference type="InterPro" id="IPR036272">
    <property type="entry name" value="Methuselah_N_sf"/>
</dbReference>
<evidence type="ECO:0000256" key="5">
    <source>
        <dbReference type="ARBA" id="ARBA00023040"/>
    </source>
</evidence>
<keyword evidence="5" id="KW-0675">Receptor</keyword>
<dbReference type="InterPro" id="IPR052808">
    <property type="entry name" value="GPCR_Mth-like"/>
</dbReference>
<keyword evidence="8" id="KW-0732">Signal</keyword>
<dbReference type="PROSITE" id="PS50261">
    <property type="entry name" value="G_PROTEIN_RECEP_F2_4"/>
    <property type="match status" value="1"/>
</dbReference>
<evidence type="ECO:0000313" key="10">
    <source>
        <dbReference type="EMBL" id="JAI58806.1"/>
    </source>
</evidence>
<dbReference type="CDD" id="cd15039">
    <property type="entry name" value="7tmB3_Methuselah-like"/>
    <property type="match status" value="1"/>
</dbReference>
<comment type="similarity">
    <text evidence="2">Belongs to the G-protein coupled receptor 2 family. Mth subfamily.</text>
</comment>
<dbReference type="GO" id="GO:0004930">
    <property type="term" value="F:G protein-coupled receptor activity"/>
    <property type="evidence" value="ECO:0007669"/>
    <property type="project" value="UniProtKB-KW"/>
</dbReference>
<dbReference type="PANTHER" id="PTHR46953:SF1">
    <property type="entry name" value="G-PROTEIN COUPLED RECEPTOR MTH-LIKE 1-RELATED"/>
    <property type="match status" value="1"/>
</dbReference>
<reference evidence="10" key="1">
    <citation type="submission" date="2015-09" db="EMBL/GenBank/DDBJ databases">
        <title>Scylla olivacea transcriptome.</title>
        <authorList>
            <person name="Ikhwanuddin M."/>
        </authorList>
    </citation>
    <scope>NUCLEOTIDE SEQUENCE</scope>
</reference>
<feature type="signal peptide" evidence="8">
    <location>
        <begin position="1"/>
        <end position="23"/>
    </location>
</feature>
<keyword evidence="6 7" id="KW-0472">Membrane</keyword>
<feature type="domain" description="G-protein coupled receptors family 2 profile 2" evidence="9">
    <location>
        <begin position="267"/>
        <end position="520"/>
    </location>
</feature>
<evidence type="ECO:0000256" key="7">
    <source>
        <dbReference type="SAM" id="Phobius"/>
    </source>
</evidence>
<dbReference type="AlphaFoldDB" id="A0A0P4W0B0"/>
<evidence type="ECO:0000256" key="1">
    <source>
        <dbReference type="ARBA" id="ARBA00004141"/>
    </source>
</evidence>
<dbReference type="EMBL" id="GDRN01099228">
    <property type="protein sequence ID" value="JAI58808.1"/>
    <property type="molecule type" value="Transcribed_RNA"/>
</dbReference>
<keyword evidence="5" id="KW-0807">Transducer</keyword>
<feature type="chain" id="PRO_5007422208" description="G-protein coupled receptors family 2 profile 2 domain-containing protein" evidence="8">
    <location>
        <begin position="24"/>
        <end position="557"/>
    </location>
</feature>
<dbReference type="PRINTS" id="PR00249">
    <property type="entry name" value="GPCRSECRETIN"/>
</dbReference>
<proteinExistence type="inferred from homology"/>
<organism evidence="10">
    <name type="scientific">Scylla olivacea</name>
    <name type="common">Orange mud crab</name>
    <name type="synonym">Cancer olivacea</name>
    <dbReference type="NCBI Taxonomy" id="85551"/>
    <lineage>
        <taxon>Eukaryota</taxon>
        <taxon>Metazoa</taxon>
        <taxon>Ecdysozoa</taxon>
        <taxon>Arthropoda</taxon>
        <taxon>Crustacea</taxon>
        <taxon>Multicrustacea</taxon>
        <taxon>Malacostraca</taxon>
        <taxon>Eumalacostraca</taxon>
        <taxon>Eucarida</taxon>
        <taxon>Decapoda</taxon>
        <taxon>Pleocyemata</taxon>
        <taxon>Brachyura</taxon>
        <taxon>Eubrachyura</taxon>
        <taxon>Portunoidea</taxon>
        <taxon>Portunidae</taxon>
        <taxon>Portuninae</taxon>
        <taxon>Scylla</taxon>
    </lineage>
</organism>
<dbReference type="GO" id="GO:0007166">
    <property type="term" value="P:cell surface receptor signaling pathway"/>
    <property type="evidence" value="ECO:0007669"/>
    <property type="project" value="InterPro"/>
</dbReference>
<dbReference type="InterPro" id="IPR000832">
    <property type="entry name" value="GPCR_2_secretin-like"/>
</dbReference>
<evidence type="ECO:0000256" key="3">
    <source>
        <dbReference type="ARBA" id="ARBA00022692"/>
    </source>
</evidence>
<name>A0A0P4W0B0_SCYOL</name>
<comment type="subcellular location">
    <subcellularLocation>
        <location evidence="1">Membrane</location>
        <topology evidence="1">Multi-pass membrane protein</topology>
    </subcellularLocation>
</comment>
<keyword evidence="3 7" id="KW-0812">Transmembrane</keyword>
<dbReference type="PANTHER" id="PTHR46953">
    <property type="entry name" value="G-PROTEIN COUPLED RECEPTOR MTH-LIKE 1-RELATED"/>
    <property type="match status" value="1"/>
</dbReference>
<evidence type="ECO:0000256" key="4">
    <source>
        <dbReference type="ARBA" id="ARBA00022989"/>
    </source>
</evidence>
<accession>A0A0P4W0B0</accession>
<dbReference type="Pfam" id="PF00002">
    <property type="entry name" value="7tm_2"/>
    <property type="match status" value="1"/>
</dbReference>
<sequence>MWGPVSLAAMVMVAVAGVEGSSALPGLSWCSESDIDNMRITKDMKPQLSQIEAVVNEFIETNVVDEVFIRKEPQCGGTTEPQVAVIDWENAELVMQDDGNFSLFWKPPDTMPIFQEVTNFCITNNNPENPEEQSTELFTNLLAKFCYLKASLQVEHEMKICSNVSCVRKCCPEGMTLFSGSNCVPMKERMDWLPDAQMTVLYGPPRLCTDILLYRNFSILPSGIINLDGKLELEVDSYCVEYIGNIPSLVALSCAKKVTSWYCEWRHAVLSTVLQCISVACLILVWIVYVSVARLRSLNEGRCIISLVTTLSVAYACLNVAKHTVSETNTQSCEVAARLAHFGFLASYFWMNVFSFHTFVKLRSPMSGKWEKPLVFGLYSLYAWGVPLAVAVVGAVLDAVDSDAIRPHFETCWFQENRETLAYMYIPMMVMVLINLVLFLGCVVLMCRRSGRVTFSPSSSQYHTFSAWLYVRLFILTGILWHTEVVAWYFFEYCSVLEWIADILNSLHGVFVFIVTICFRRDLKVFHCGRPKLVQKRGQSEITTTEASEMAANPLVS</sequence>
<evidence type="ECO:0000259" key="9">
    <source>
        <dbReference type="PROSITE" id="PS50261"/>
    </source>
</evidence>
<feature type="transmembrane region" description="Helical" evidence="7">
    <location>
        <begin position="467"/>
        <end position="491"/>
    </location>
</feature>
<feature type="transmembrane region" description="Helical" evidence="7">
    <location>
        <begin position="503"/>
        <end position="520"/>
    </location>
</feature>
<dbReference type="InterPro" id="IPR017981">
    <property type="entry name" value="GPCR_2-like_7TM"/>
</dbReference>
<dbReference type="Gene3D" id="1.20.1070.10">
    <property type="entry name" value="Rhodopsin 7-helix transmembrane proteins"/>
    <property type="match status" value="1"/>
</dbReference>
<evidence type="ECO:0000256" key="2">
    <source>
        <dbReference type="ARBA" id="ARBA00008979"/>
    </source>
</evidence>